<keyword evidence="3" id="KW-1185">Reference proteome</keyword>
<dbReference type="RefSeq" id="WP_125119203.1">
    <property type="nucleotide sequence ID" value="NZ_AP019309.1"/>
</dbReference>
<proteinExistence type="inferred from homology"/>
<evidence type="ECO:0000313" key="2">
    <source>
        <dbReference type="EMBL" id="BBH26318.1"/>
    </source>
</evidence>
<dbReference type="InterPro" id="IPR003226">
    <property type="entry name" value="MYG1_exonuclease"/>
</dbReference>
<evidence type="ECO:0000313" key="3">
    <source>
        <dbReference type="Proteomes" id="UP000268059"/>
    </source>
</evidence>
<dbReference type="AlphaFoldDB" id="A0A3G9JPY6"/>
<organism evidence="2 3">
    <name type="scientific">Intestinibaculum porci</name>
    <dbReference type="NCBI Taxonomy" id="2487118"/>
    <lineage>
        <taxon>Bacteria</taxon>
        <taxon>Bacillati</taxon>
        <taxon>Bacillota</taxon>
        <taxon>Erysipelotrichia</taxon>
        <taxon>Erysipelotrichales</taxon>
        <taxon>Erysipelotrichaceae</taxon>
        <taxon>Intestinibaculum</taxon>
    </lineage>
</organism>
<dbReference type="InParanoid" id="A0A3G9JPY6"/>
<gene>
    <name evidence="2" type="ORF">SG0102_12520</name>
</gene>
<dbReference type="PANTHER" id="PTHR11215">
    <property type="entry name" value="METAL DEPENDENT HYDROLASE - RELATED"/>
    <property type="match status" value="1"/>
</dbReference>
<comment type="similarity">
    <text evidence="1">Belongs to the MYG1 family.</text>
</comment>
<dbReference type="EMBL" id="AP019309">
    <property type="protein sequence ID" value="BBH26318.1"/>
    <property type="molecule type" value="Genomic_DNA"/>
</dbReference>
<dbReference type="Pfam" id="PF03690">
    <property type="entry name" value="MYG1_exonuc"/>
    <property type="match status" value="2"/>
</dbReference>
<sequence length="421" mass="46948">MITIVKEEEAKFLTHNGPFHADDVFATVLLEKLYGDIALARVSDVPENTDAFVYDIGFGKYDHHQEDKALRENGIHYSSIGLIWRDFGHEILKKMGCDSEDLYDDLDDTFILPIDALDNGEGKRIPATVTSVIAMSNPFWNSPITPDEGFLKACDIARTLFDVYVYGTLKDYSDQPIDYDEGYSFIDEYLYNTVLKKAEEADCFIYNEEGAAIDLWEEYGEDIMKAYGTLNAKAGGAAHNVAKMFLNPLSYERDEYDEITGTPIEILAIMAENKEAGLGAKILDQVFDTCIDSEKSRMESIDYIEERIDLSENHIIVLESFAPWKGTLLASVSPKAAEADVVVFPSSRGGWNFQGIPVSSDAFEVRCKVPEAWLGKRDEELQEATGIADAMFVHPGGFIGGAKSFEGTMKMAQAIVKNTER</sequence>
<reference evidence="2 3" key="1">
    <citation type="submission" date="2018-11" db="EMBL/GenBank/DDBJ databases">
        <title>Novel Erysipelotrichaceae bacterium isolated from small intestine of a swine.</title>
        <authorList>
            <person name="Kim J.S."/>
            <person name="Choe H."/>
            <person name="Lee Y.R."/>
            <person name="Kim K.M."/>
            <person name="Park D.S."/>
        </authorList>
    </citation>
    <scope>NUCLEOTIDE SEQUENCE [LARGE SCALE GENOMIC DNA]</scope>
    <source>
        <strain evidence="2 3">SG0102</strain>
    </source>
</reference>
<dbReference type="PANTHER" id="PTHR11215:SF1">
    <property type="entry name" value="MYG1 EXONUCLEASE"/>
    <property type="match status" value="1"/>
</dbReference>
<protein>
    <recommendedName>
        <fullName evidence="4">Metal-dependent hydrolase</fullName>
    </recommendedName>
</protein>
<dbReference type="Proteomes" id="UP000268059">
    <property type="component" value="Chromosome"/>
</dbReference>
<dbReference type="GO" id="GO:0005737">
    <property type="term" value="C:cytoplasm"/>
    <property type="evidence" value="ECO:0007669"/>
    <property type="project" value="TreeGrafter"/>
</dbReference>
<dbReference type="KEGG" id="ebm:SG0102_12520"/>
<accession>A0A3G9JPY6</accession>
<dbReference type="OrthoDB" id="183622at2"/>
<evidence type="ECO:0008006" key="4">
    <source>
        <dbReference type="Google" id="ProtNLM"/>
    </source>
</evidence>
<name>A0A3G9JPY6_9FIRM</name>
<evidence type="ECO:0000256" key="1">
    <source>
        <dbReference type="ARBA" id="ARBA00010105"/>
    </source>
</evidence>